<organism evidence="1 2">
    <name type="scientific">Boeremia exigua</name>
    <dbReference type="NCBI Taxonomy" id="749465"/>
    <lineage>
        <taxon>Eukaryota</taxon>
        <taxon>Fungi</taxon>
        <taxon>Dikarya</taxon>
        <taxon>Ascomycota</taxon>
        <taxon>Pezizomycotina</taxon>
        <taxon>Dothideomycetes</taxon>
        <taxon>Pleosporomycetidae</taxon>
        <taxon>Pleosporales</taxon>
        <taxon>Pleosporineae</taxon>
        <taxon>Didymellaceae</taxon>
        <taxon>Boeremia</taxon>
    </lineage>
</organism>
<keyword evidence="2" id="KW-1185">Reference proteome</keyword>
<comment type="caution">
    <text evidence="1">The sequence shown here is derived from an EMBL/GenBank/DDBJ whole genome shotgun (WGS) entry which is preliminary data.</text>
</comment>
<sequence length="201" mass="22497">MGDYTINLSFKKEQVADLNTQGFKLCFTSGVGSDDNFNVIAWSDTIAATVQITWKEQYQVAATKDTFSSGVKFHVSTSAQDIKFQEVYTLPPDWTDGTISQDPKLDDTSFKFVNETEKTASAVIYKLIQGKPTPFYISQSPVFSKGNEVLTPKLKVALWFQKDVETGNMFSKNGTKLTAIDFTNQQTWDGHWDGQSFVVDP</sequence>
<dbReference type="EMBL" id="JAPHNI010000614">
    <property type="protein sequence ID" value="KAJ8109438.1"/>
    <property type="molecule type" value="Genomic_DNA"/>
</dbReference>
<accession>A0ACC2I385</accession>
<evidence type="ECO:0000313" key="1">
    <source>
        <dbReference type="EMBL" id="KAJ8109438.1"/>
    </source>
</evidence>
<dbReference type="Proteomes" id="UP001153331">
    <property type="component" value="Unassembled WGS sequence"/>
</dbReference>
<reference evidence="1" key="1">
    <citation type="submission" date="2022-11" db="EMBL/GenBank/DDBJ databases">
        <title>Genome Sequence of Boeremia exigua.</title>
        <authorList>
            <person name="Buettner E."/>
        </authorList>
    </citation>
    <scope>NUCLEOTIDE SEQUENCE</scope>
    <source>
        <strain evidence="1">CU02</strain>
    </source>
</reference>
<proteinExistence type="predicted"/>
<name>A0ACC2I385_9PLEO</name>
<evidence type="ECO:0000313" key="2">
    <source>
        <dbReference type="Proteomes" id="UP001153331"/>
    </source>
</evidence>
<protein>
    <submittedName>
        <fullName evidence="1">Uncharacterized protein</fullName>
    </submittedName>
</protein>
<gene>
    <name evidence="1" type="ORF">OPT61_g7461</name>
</gene>